<comment type="function">
    <text evidence="1">Involved in the transposition of the insertion sequence.</text>
</comment>
<dbReference type="PANTHER" id="PTHR46889:SF4">
    <property type="entry name" value="TRANSPOSASE INSO FOR INSERTION SEQUENCE ELEMENT IS911B-RELATED"/>
    <property type="match status" value="1"/>
</dbReference>
<dbReference type="EMBL" id="FOQZ01000001">
    <property type="protein sequence ID" value="SFI18003.1"/>
    <property type="molecule type" value="Genomic_DNA"/>
</dbReference>
<dbReference type="Pfam" id="PF00665">
    <property type="entry name" value="rve"/>
    <property type="match status" value="1"/>
</dbReference>
<dbReference type="AlphaFoldDB" id="A0A7Z7CXA2"/>
<organism evidence="3 4">
    <name type="scientific">Microbacterium saccharophilum</name>
    <dbReference type="NCBI Taxonomy" id="1213358"/>
    <lineage>
        <taxon>Bacteria</taxon>
        <taxon>Bacillati</taxon>
        <taxon>Actinomycetota</taxon>
        <taxon>Actinomycetes</taxon>
        <taxon>Micrococcales</taxon>
        <taxon>Microbacteriaceae</taxon>
        <taxon>Microbacterium</taxon>
    </lineage>
</organism>
<dbReference type="InterPro" id="IPR036397">
    <property type="entry name" value="RNaseH_sf"/>
</dbReference>
<dbReference type="InterPro" id="IPR012337">
    <property type="entry name" value="RNaseH-like_sf"/>
</dbReference>
<dbReference type="InterPro" id="IPR001584">
    <property type="entry name" value="Integrase_cat-core"/>
</dbReference>
<dbReference type="NCBIfam" id="NF033516">
    <property type="entry name" value="transpos_IS3"/>
    <property type="match status" value="1"/>
</dbReference>
<comment type="caution">
    <text evidence="3">The sequence shown here is derived from an EMBL/GenBank/DDBJ whole genome shotgun (WGS) entry which is preliminary data.</text>
</comment>
<reference evidence="3 4" key="1">
    <citation type="submission" date="2016-10" db="EMBL/GenBank/DDBJ databases">
        <authorList>
            <person name="Varghese N."/>
            <person name="Submissions S."/>
        </authorList>
    </citation>
    <scope>NUCLEOTIDE SEQUENCE [LARGE SCALE GENOMIC DNA]</scope>
    <source>
        <strain evidence="3 4">UNC380MFSha3.1</strain>
    </source>
</reference>
<name>A0A7Z7CXA2_9MICO</name>
<dbReference type="PANTHER" id="PTHR46889">
    <property type="entry name" value="TRANSPOSASE INSF FOR INSERTION SEQUENCE IS3B-RELATED"/>
    <property type="match status" value="1"/>
</dbReference>
<dbReference type="GO" id="GO:0015074">
    <property type="term" value="P:DNA integration"/>
    <property type="evidence" value="ECO:0007669"/>
    <property type="project" value="InterPro"/>
</dbReference>
<feature type="domain" description="Integrase catalytic" evidence="2">
    <location>
        <begin position="110"/>
        <end position="200"/>
    </location>
</feature>
<gene>
    <name evidence="3" type="ORF">SAMN04487751_0142</name>
</gene>
<dbReference type="Gene3D" id="3.30.420.10">
    <property type="entry name" value="Ribonuclease H-like superfamily/Ribonuclease H"/>
    <property type="match status" value="1"/>
</dbReference>
<dbReference type="Proteomes" id="UP000198702">
    <property type="component" value="Unassembled WGS sequence"/>
</dbReference>
<evidence type="ECO:0000313" key="4">
    <source>
        <dbReference type="Proteomes" id="UP000198702"/>
    </source>
</evidence>
<evidence type="ECO:0000256" key="1">
    <source>
        <dbReference type="ARBA" id="ARBA00002286"/>
    </source>
</evidence>
<evidence type="ECO:0000259" key="2">
    <source>
        <dbReference type="PROSITE" id="PS50994"/>
    </source>
</evidence>
<dbReference type="Pfam" id="PF13276">
    <property type="entry name" value="HTH_21"/>
    <property type="match status" value="1"/>
</dbReference>
<proteinExistence type="predicted"/>
<dbReference type="InterPro" id="IPR025948">
    <property type="entry name" value="HTH-like_dom"/>
</dbReference>
<dbReference type="InterPro" id="IPR048020">
    <property type="entry name" value="Transpos_IS3"/>
</dbReference>
<dbReference type="SUPFAM" id="SSF53098">
    <property type="entry name" value="Ribonuclease H-like"/>
    <property type="match status" value="1"/>
</dbReference>
<accession>A0A7Z7CXA2</accession>
<dbReference type="InterPro" id="IPR050900">
    <property type="entry name" value="Transposase_IS3/IS150/IS904"/>
</dbReference>
<dbReference type="GO" id="GO:0003676">
    <property type="term" value="F:nucleic acid binding"/>
    <property type="evidence" value="ECO:0007669"/>
    <property type="project" value="InterPro"/>
</dbReference>
<protein>
    <submittedName>
        <fullName evidence="3">Putative transposase</fullName>
    </submittedName>
</protein>
<evidence type="ECO:0000313" key="3">
    <source>
        <dbReference type="EMBL" id="SFI18003.1"/>
    </source>
</evidence>
<sequence>MLPAHGVKIAPSGYYAFKTRPTSARAERDAELVVQIERVFWDRGLGRGISGARKIWHLLKREGVVVARCTVERLMRQQGLRGIRRGKQFVTTKPDGALFRAPDHVQRCFHADRPNELWVVDFTYVPMWSGIAFTAFVTDVYSRRIVGWRTMNRMPTDLPLDALEMALWVRDRAGQDVAGVIQHSDAGAQYTAIRYAERLADVVSIWTCGHHRVLRLGATGY</sequence>
<dbReference type="PROSITE" id="PS50994">
    <property type="entry name" value="INTEGRASE"/>
    <property type="match status" value="1"/>
</dbReference>